<evidence type="ECO:0000256" key="10">
    <source>
        <dbReference type="ARBA" id="ARBA00023136"/>
    </source>
</evidence>
<evidence type="ECO:0000256" key="5">
    <source>
        <dbReference type="ARBA" id="ARBA00022723"/>
    </source>
</evidence>
<dbReference type="GO" id="GO:0016705">
    <property type="term" value="F:oxidoreductase activity, acting on paired donors, with incorporation or reduction of molecular oxygen"/>
    <property type="evidence" value="ECO:0007669"/>
    <property type="project" value="InterPro"/>
</dbReference>
<keyword evidence="15" id="KW-1185">Reference proteome</keyword>
<proteinExistence type="inferred from homology"/>
<dbReference type="AlphaFoldDB" id="A0AAE1JH45"/>
<evidence type="ECO:0000256" key="3">
    <source>
        <dbReference type="ARBA" id="ARBA00022617"/>
    </source>
</evidence>
<evidence type="ECO:0000256" key="7">
    <source>
        <dbReference type="ARBA" id="ARBA00023002"/>
    </source>
</evidence>
<dbReference type="Pfam" id="PF00067">
    <property type="entry name" value="p450"/>
    <property type="match status" value="1"/>
</dbReference>
<dbReference type="PANTHER" id="PTHR47947">
    <property type="entry name" value="CYTOCHROME P450 82C3-RELATED"/>
    <property type="match status" value="1"/>
</dbReference>
<evidence type="ECO:0000256" key="13">
    <source>
        <dbReference type="SAM" id="Phobius"/>
    </source>
</evidence>
<dbReference type="GO" id="GO:0004497">
    <property type="term" value="F:monooxygenase activity"/>
    <property type="evidence" value="ECO:0007669"/>
    <property type="project" value="UniProtKB-KW"/>
</dbReference>
<keyword evidence="6 13" id="KW-1133">Transmembrane helix</keyword>
<dbReference type="InterPro" id="IPR017972">
    <property type="entry name" value="Cyt_P450_CS"/>
</dbReference>
<dbReference type="EMBL" id="JAWXYG010000007">
    <property type="protein sequence ID" value="KAK4268243.1"/>
    <property type="molecule type" value="Genomic_DNA"/>
</dbReference>
<comment type="caution">
    <text evidence="14">The sequence shown here is derived from an EMBL/GenBank/DDBJ whole genome shotgun (WGS) entry which is preliminary data.</text>
</comment>
<comment type="cofactor">
    <cofactor evidence="11">
        <name>heme</name>
        <dbReference type="ChEBI" id="CHEBI:30413"/>
    </cofactor>
</comment>
<evidence type="ECO:0000256" key="6">
    <source>
        <dbReference type="ARBA" id="ARBA00022989"/>
    </source>
</evidence>
<comment type="subcellular location">
    <subcellularLocation>
        <location evidence="1">Membrane</location>
        <topology evidence="1">Single-pass membrane protein</topology>
    </subcellularLocation>
</comment>
<keyword evidence="10 13" id="KW-0472">Membrane</keyword>
<evidence type="ECO:0000256" key="9">
    <source>
        <dbReference type="ARBA" id="ARBA00023033"/>
    </source>
</evidence>
<evidence type="ECO:0000256" key="4">
    <source>
        <dbReference type="ARBA" id="ARBA00022692"/>
    </source>
</evidence>
<evidence type="ECO:0000256" key="8">
    <source>
        <dbReference type="ARBA" id="ARBA00023004"/>
    </source>
</evidence>
<keyword evidence="5 11" id="KW-0479">Metal-binding</keyword>
<dbReference type="InterPro" id="IPR002401">
    <property type="entry name" value="Cyt_P450_E_grp-I"/>
</dbReference>
<protein>
    <recommendedName>
        <fullName evidence="16">Cytochrome P450</fullName>
    </recommendedName>
</protein>
<keyword evidence="3 11" id="KW-0349">Heme</keyword>
<dbReference type="PANTHER" id="PTHR47947:SF1">
    <property type="entry name" value="CYTOCHROME P450 82E3"/>
    <property type="match status" value="1"/>
</dbReference>
<dbReference type="PRINTS" id="PR00463">
    <property type="entry name" value="EP450I"/>
</dbReference>
<dbReference type="InterPro" id="IPR036396">
    <property type="entry name" value="Cyt_P450_sf"/>
</dbReference>
<evidence type="ECO:0000256" key="12">
    <source>
        <dbReference type="RuleBase" id="RU000461"/>
    </source>
</evidence>
<dbReference type="GO" id="GO:0005506">
    <property type="term" value="F:iron ion binding"/>
    <property type="evidence" value="ECO:0007669"/>
    <property type="project" value="InterPro"/>
</dbReference>
<evidence type="ECO:0000313" key="14">
    <source>
        <dbReference type="EMBL" id="KAK4268243.1"/>
    </source>
</evidence>
<feature type="binding site" description="axial binding residue" evidence="11">
    <location>
        <position position="478"/>
    </location>
    <ligand>
        <name>heme</name>
        <dbReference type="ChEBI" id="CHEBI:30413"/>
    </ligand>
    <ligandPart>
        <name>Fe</name>
        <dbReference type="ChEBI" id="CHEBI:18248"/>
    </ligandPart>
</feature>
<evidence type="ECO:0000313" key="15">
    <source>
        <dbReference type="Proteomes" id="UP001293593"/>
    </source>
</evidence>
<name>A0AAE1JH45_9FABA</name>
<evidence type="ECO:0008006" key="16">
    <source>
        <dbReference type="Google" id="ProtNLM"/>
    </source>
</evidence>
<evidence type="ECO:0000256" key="2">
    <source>
        <dbReference type="ARBA" id="ARBA00010617"/>
    </source>
</evidence>
<dbReference type="Proteomes" id="UP001293593">
    <property type="component" value="Unassembled WGS sequence"/>
</dbReference>
<dbReference type="Gene3D" id="1.10.630.10">
    <property type="entry name" value="Cytochrome P450"/>
    <property type="match status" value="1"/>
</dbReference>
<dbReference type="GO" id="GO:0020037">
    <property type="term" value="F:heme binding"/>
    <property type="evidence" value="ECO:0007669"/>
    <property type="project" value="InterPro"/>
</dbReference>
<feature type="transmembrane region" description="Helical" evidence="13">
    <location>
        <begin position="12"/>
        <end position="31"/>
    </location>
</feature>
<dbReference type="InterPro" id="IPR001128">
    <property type="entry name" value="Cyt_P450"/>
</dbReference>
<organism evidence="14 15">
    <name type="scientific">Acacia crassicarpa</name>
    <name type="common">northern wattle</name>
    <dbReference type="NCBI Taxonomy" id="499986"/>
    <lineage>
        <taxon>Eukaryota</taxon>
        <taxon>Viridiplantae</taxon>
        <taxon>Streptophyta</taxon>
        <taxon>Embryophyta</taxon>
        <taxon>Tracheophyta</taxon>
        <taxon>Spermatophyta</taxon>
        <taxon>Magnoliopsida</taxon>
        <taxon>eudicotyledons</taxon>
        <taxon>Gunneridae</taxon>
        <taxon>Pentapetalae</taxon>
        <taxon>rosids</taxon>
        <taxon>fabids</taxon>
        <taxon>Fabales</taxon>
        <taxon>Fabaceae</taxon>
        <taxon>Caesalpinioideae</taxon>
        <taxon>mimosoid clade</taxon>
        <taxon>Acacieae</taxon>
        <taxon>Acacia</taxon>
    </lineage>
</organism>
<dbReference type="GO" id="GO:0016020">
    <property type="term" value="C:membrane"/>
    <property type="evidence" value="ECO:0007669"/>
    <property type="project" value="UniProtKB-SubCell"/>
</dbReference>
<dbReference type="PRINTS" id="PR00385">
    <property type="entry name" value="P450"/>
</dbReference>
<comment type="similarity">
    <text evidence="2 12">Belongs to the cytochrome P450 family.</text>
</comment>
<evidence type="ECO:0000256" key="11">
    <source>
        <dbReference type="PIRSR" id="PIRSR602401-1"/>
    </source>
</evidence>
<reference evidence="14" key="1">
    <citation type="submission" date="2023-10" db="EMBL/GenBank/DDBJ databases">
        <title>Chromosome-level genome of the transformable northern wattle, Acacia crassicarpa.</title>
        <authorList>
            <person name="Massaro I."/>
            <person name="Sinha N.R."/>
            <person name="Poethig S."/>
            <person name="Leichty A.R."/>
        </authorList>
    </citation>
    <scope>NUCLEOTIDE SEQUENCE</scope>
    <source>
        <strain evidence="14">Acra3RX</strain>
        <tissue evidence="14">Leaf</tissue>
    </source>
</reference>
<keyword evidence="4 13" id="KW-0812">Transmembrane</keyword>
<keyword evidence="8 11" id="KW-0408">Iron</keyword>
<accession>A0AAE1JH45</accession>
<dbReference type="SUPFAM" id="SSF48264">
    <property type="entry name" value="Cytochrome P450"/>
    <property type="match status" value="1"/>
</dbReference>
<keyword evidence="7 12" id="KW-0560">Oxidoreductase</keyword>
<evidence type="ECO:0000256" key="1">
    <source>
        <dbReference type="ARBA" id="ARBA00004167"/>
    </source>
</evidence>
<gene>
    <name evidence="14" type="ORF">QN277_024926</name>
</gene>
<keyword evidence="9 12" id="KW-0503">Monooxygenase</keyword>
<dbReference type="InterPro" id="IPR050651">
    <property type="entry name" value="Plant_Cytochrome_P450_Monoox"/>
</dbReference>
<dbReference type="FunFam" id="1.10.630.10:FF:000026">
    <property type="entry name" value="Cytochrome P450 82C4"/>
    <property type="match status" value="1"/>
</dbReference>
<sequence length="545" mass="61746">MRETITMDHLLSFPTLTAIISILLFSLLLWIRAQKNSPNQRTEGKLLAPEPSGALPILGHLHLLGAQAPLAHILASFADKYGPIFTIRLGAFPALVVSSQDAIKDCFTTNDKTLAYRPKSSHGVYFGYNMAGFGFAPDGPYWRKMRKLVMLELLSARRVESLRYVYESEIDVFIGDLYSYIGENNKRRVVICEWLERLTVNIIVRMIAGKRYFGNLKDVDDEEARRVVKLIKDFMHISGEFVPSDMIPFLGWFPWEGKVLRSMKKIASDLDTLASSWVEEHRVKKKKEESSEKQDFIDFMLSVIEEDDSELGYTRDTIIKSNILGLILAGADTTAINMTWMLASLLNNKHVLKRAQEEINLQVGNQRWVQTSDTKNLPYLQAILKETLRLYPAGPLLVPHEAAQDCYICGYYIPKGTRVFANVWKLHRDPTIWPQPERFVPERFMTTENDGGGGGEIVDDNEGRHFSYLPFGSGRRACPGSNLGMQVSLLTLARLLQAFELQVEDDETVDMREGASITLPKATPLEVVLTPRLSPHQYHLFSNTS</sequence>
<dbReference type="PROSITE" id="PS00086">
    <property type="entry name" value="CYTOCHROME_P450"/>
    <property type="match status" value="1"/>
</dbReference>